<evidence type="ECO:0000256" key="3">
    <source>
        <dbReference type="PROSITE-ProRule" id="PRU00169"/>
    </source>
</evidence>
<dbReference type="InterPro" id="IPR000792">
    <property type="entry name" value="Tscrpt_reg_LuxR_C"/>
</dbReference>
<name>A0ABW5N6L8_9FLAO</name>
<dbReference type="InterPro" id="IPR058245">
    <property type="entry name" value="NreC/VraR/RcsB-like_REC"/>
</dbReference>
<dbReference type="CDD" id="cd17535">
    <property type="entry name" value="REC_NarL-like"/>
    <property type="match status" value="1"/>
</dbReference>
<sequence>MKYSVVIVEDHILLSQALAGLVADFDKFKTLYVCKNGKELLTRFKDPKNIPDIVLMDINMPIMNGIETTAIIREEYPQVNVLALSVEEDEKTILKMLRAGAKGYLLKDTEKSILEHALEEVIETGYYHTKDVTNLLINSLNPKKEASVILKDREIEFIKHACTERTYKEIANMMCLSPKTIEGYRDAIFEKLHLKNRTGLVIYAIKNKIFTP</sequence>
<dbReference type="Proteomes" id="UP001597459">
    <property type="component" value="Unassembled WGS sequence"/>
</dbReference>
<dbReference type="RefSeq" id="WP_176028598.1">
    <property type="nucleotide sequence ID" value="NZ_JBHSJV010000001.1"/>
</dbReference>
<dbReference type="InterPro" id="IPR001789">
    <property type="entry name" value="Sig_transdc_resp-reg_receiver"/>
</dbReference>
<dbReference type="CDD" id="cd06170">
    <property type="entry name" value="LuxR_C_like"/>
    <property type="match status" value="1"/>
</dbReference>
<dbReference type="InterPro" id="IPR039420">
    <property type="entry name" value="WalR-like"/>
</dbReference>
<dbReference type="SMART" id="SM00421">
    <property type="entry name" value="HTH_LUXR"/>
    <property type="match status" value="1"/>
</dbReference>
<dbReference type="InterPro" id="IPR011006">
    <property type="entry name" value="CheY-like_superfamily"/>
</dbReference>
<evidence type="ECO:0000256" key="2">
    <source>
        <dbReference type="ARBA" id="ARBA00023125"/>
    </source>
</evidence>
<organism evidence="6 7">
    <name type="scientific">Aquimarina hainanensis</name>
    <dbReference type="NCBI Taxonomy" id="1578017"/>
    <lineage>
        <taxon>Bacteria</taxon>
        <taxon>Pseudomonadati</taxon>
        <taxon>Bacteroidota</taxon>
        <taxon>Flavobacteriia</taxon>
        <taxon>Flavobacteriales</taxon>
        <taxon>Flavobacteriaceae</taxon>
        <taxon>Aquimarina</taxon>
    </lineage>
</organism>
<dbReference type="Gene3D" id="3.40.50.2300">
    <property type="match status" value="1"/>
</dbReference>
<evidence type="ECO:0000256" key="1">
    <source>
        <dbReference type="ARBA" id="ARBA00022553"/>
    </source>
</evidence>
<dbReference type="Pfam" id="PF00072">
    <property type="entry name" value="Response_reg"/>
    <property type="match status" value="1"/>
</dbReference>
<dbReference type="EMBL" id="JBHULX010000004">
    <property type="protein sequence ID" value="MFD2590682.1"/>
    <property type="molecule type" value="Genomic_DNA"/>
</dbReference>
<dbReference type="PANTHER" id="PTHR43214">
    <property type="entry name" value="TWO-COMPONENT RESPONSE REGULATOR"/>
    <property type="match status" value="1"/>
</dbReference>
<evidence type="ECO:0000313" key="7">
    <source>
        <dbReference type="Proteomes" id="UP001597459"/>
    </source>
</evidence>
<keyword evidence="2" id="KW-0238">DNA-binding</keyword>
<evidence type="ECO:0000313" key="6">
    <source>
        <dbReference type="EMBL" id="MFD2590682.1"/>
    </source>
</evidence>
<dbReference type="SMART" id="SM00448">
    <property type="entry name" value="REC"/>
    <property type="match status" value="1"/>
</dbReference>
<reference evidence="7" key="1">
    <citation type="journal article" date="2019" name="Int. J. Syst. Evol. Microbiol.">
        <title>The Global Catalogue of Microorganisms (GCM) 10K type strain sequencing project: providing services to taxonomists for standard genome sequencing and annotation.</title>
        <authorList>
            <consortium name="The Broad Institute Genomics Platform"/>
            <consortium name="The Broad Institute Genome Sequencing Center for Infectious Disease"/>
            <person name="Wu L."/>
            <person name="Ma J."/>
        </authorList>
    </citation>
    <scope>NUCLEOTIDE SEQUENCE [LARGE SCALE GENOMIC DNA]</scope>
    <source>
        <strain evidence="7">KCTC 42423</strain>
    </source>
</reference>
<dbReference type="PANTHER" id="PTHR43214:SF43">
    <property type="entry name" value="TWO-COMPONENT RESPONSE REGULATOR"/>
    <property type="match status" value="1"/>
</dbReference>
<comment type="caution">
    <text evidence="6">The sequence shown here is derived from an EMBL/GenBank/DDBJ whole genome shotgun (WGS) entry which is preliminary data.</text>
</comment>
<feature type="domain" description="HTH luxR-type" evidence="4">
    <location>
        <begin position="143"/>
        <end position="208"/>
    </location>
</feature>
<evidence type="ECO:0000259" key="4">
    <source>
        <dbReference type="PROSITE" id="PS50043"/>
    </source>
</evidence>
<dbReference type="SUPFAM" id="SSF52172">
    <property type="entry name" value="CheY-like"/>
    <property type="match status" value="1"/>
</dbReference>
<gene>
    <name evidence="6" type="ORF">ACFSTE_07535</name>
</gene>
<keyword evidence="1 3" id="KW-0597">Phosphoprotein</keyword>
<protein>
    <submittedName>
        <fullName evidence="6">Response regulator</fullName>
    </submittedName>
</protein>
<feature type="domain" description="Response regulatory" evidence="5">
    <location>
        <begin position="4"/>
        <end position="122"/>
    </location>
</feature>
<accession>A0ABW5N6L8</accession>
<dbReference type="SUPFAM" id="SSF46894">
    <property type="entry name" value="C-terminal effector domain of the bipartite response regulators"/>
    <property type="match status" value="1"/>
</dbReference>
<keyword evidence="7" id="KW-1185">Reference proteome</keyword>
<proteinExistence type="predicted"/>
<dbReference type="InterPro" id="IPR016032">
    <property type="entry name" value="Sig_transdc_resp-reg_C-effctor"/>
</dbReference>
<dbReference type="Pfam" id="PF00196">
    <property type="entry name" value="GerE"/>
    <property type="match status" value="1"/>
</dbReference>
<dbReference type="PROSITE" id="PS50110">
    <property type="entry name" value="RESPONSE_REGULATORY"/>
    <property type="match status" value="1"/>
</dbReference>
<dbReference type="PROSITE" id="PS50043">
    <property type="entry name" value="HTH_LUXR_2"/>
    <property type="match status" value="1"/>
</dbReference>
<feature type="modified residue" description="4-aspartylphosphate" evidence="3">
    <location>
        <position position="57"/>
    </location>
</feature>
<evidence type="ECO:0000259" key="5">
    <source>
        <dbReference type="PROSITE" id="PS50110"/>
    </source>
</evidence>